<accession>A0A448WNK6</accession>
<sequence>MPAVKSRNKTPCPLLLKAEPLTEDTVRGGTELVGVVAVANAPVAPVKESSEVGSPMEVGEDSVAGLSVGRLMAAIVDLLLGYMRHSNMK</sequence>
<comment type="caution">
    <text evidence="1">The sequence shown here is derived from an EMBL/GenBank/DDBJ whole genome shotgun (WGS) entry which is preliminary data.</text>
</comment>
<organism evidence="1 2">
    <name type="scientific">Protopolystoma xenopodis</name>
    <dbReference type="NCBI Taxonomy" id="117903"/>
    <lineage>
        <taxon>Eukaryota</taxon>
        <taxon>Metazoa</taxon>
        <taxon>Spiralia</taxon>
        <taxon>Lophotrochozoa</taxon>
        <taxon>Platyhelminthes</taxon>
        <taxon>Monogenea</taxon>
        <taxon>Polyopisthocotylea</taxon>
        <taxon>Polystomatidea</taxon>
        <taxon>Polystomatidae</taxon>
        <taxon>Protopolystoma</taxon>
    </lineage>
</organism>
<evidence type="ECO:0000313" key="2">
    <source>
        <dbReference type="Proteomes" id="UP000784294"/>
    </source>
</evidence>
<gene>
    <name evidence="1" type="ORF">PXEA_LOCUS9634</name>
</gene>
<dbReference type="EMBL" id="CAAALY010027515">
    <property type="protein sequence ID" value="VEL16194.1"/>
    <property type="molecule type" value="Genomic_DNA"/>
</dbReference>
<name>A0A448WNK6_9PLAT</name>
<reference evidence="1" key="1">
    <citation type="submission" date="2018-11" db="EMBL/GenBank/DDBJ databases">
        <authorList>
            <consortium name="Pathogen Informatics"/>
        </authorList>
    </citation>
    <scope>NUCLEOTIDE SEQUENCE</scope>
</reference>
<dbReference type="AlphaFoldDB" id="A0A448WNK6"/>
<dbReference type="Proteomes" id="UP000784294">
    <property type="component" value="Unassembled WGS sequence"/>
</dbReference>
<proteinExistence type="predicted"/>
<keyword evidence="2" id="KW-1185">Reference proteome</keyword>
<evidence type="ECO:0000313" key="1">
    <source>
        <dbReference type="EMBL" id="VEL16194.1"/>
    </source>
</evidence>
<protein>
    <submittedName>
        <fullName evidence="1">Uncharacterized protein</fullName>
    </submittedName>
</protein>